<reference evidence="1 2" key="1">
    <citation type="submission" date="2023-09" db="EMBL/GenBank/DDBJ databases">
        <title>Genomes of two closely related lineages of the louse Polyplax serrata with different host specificities.</title>
        <authorList>
            <person name="Martinu J."/>
            <person name="Tarabai H."/>
            <person name="Stefka J."/>
            <person name="Hypsa V."/>
        </authorList>
    </citation>
    <scope>NUCLEOTIDE SEQUENCE [LARGE SCALE GENOMIC DNA]</scope>
    <source>
        <strain evidence="1">98ZLc_SE</strain>
    </source>
</reference>
<proteinExistence type="predicted"/>
<comment type="caution">
    <text evidence="1">The sequence shown here is derived from an EMBL/GenBank/DDBJ whole genome shotgun (WGS) entry which is preliminary data.</text>
</comment>
<sequence>MRSLTRKIFWISPNPTELSLWIRTHPTAKPSASCHSVVKRSIGEISEPEGFGSHLELIKALGIDNPEEEHQWSVPEKQVEFFVLPIKLNYKNSYFRTSLLVNEANTKILKSSSTARQMPDGSVSHAVNKNYEEKAVPWINPRIIAKVTYKIHTNQLYIG</sequence>
<evidence type="ECO:0000313" key="2">
    <source>
        <dbReference type="Proteomes" id="UP001359485"/>
    </source>
</evidence>
<dbReference type="Proteomes" id="UP001359485">
    <property type="component" value="Unassembled WGS sequence"/>
</dbReference>
<protein>
    <submittedName>
        <fullName evidence="1">Uncharacterized protein</fullName>
    </submittedName>
</protein>
<accession>A0ABR1BFB7</accession>
<dbReference type="EMBL" id="JAWJWF010000001">
    <property type="protein sequence ID" value="KAK6640433.1"/>
    <property type="molecule type" value="Genomic_DNA"/>
</dbReference>
<gene>
    <name evidence="1" type="ORF">RUM44_012127</name>
</gene>
<organism evidence="1 2">
    <name type="scientific">Polyplax serrata</name>
    <name type="common">Common mouse louse</name>
    <dbReference type="NCBI Taxonomy" id="468196"/>
    <lineage>
        <taxon>Eukaryota</taxon>
        <taxon>Metazoa</taxon>
        <taxon>Ecdysozoa</taxon>
        <taxon>Arthropoda</taxon>
        <taxon>Hexapoda</taxon>
        <taxon>Insecta</taxon>
        <taxon>Pterygota</taxon>
        <taxon>Neoptera</taxon>
        <taxon>Paraneoptera</taxon>
        <taxon>Psocodea</taxon>
        <taxon>Troctomorpha</taxon>
        <taxon>Phthiraptera</taxon>
        <taxon>Anoplura</taxon>
        <taxon>Polyplacidae</taxon>
        <taxon>Polyplax</taxon>
    </lineage>
</organism>
<evidence type="ECO:0000313" key="1">
    <source>
        <dbReference type="EMBL" id="KAK6640433.1"/>
    </source>
</evidence>
<name>A0ABR1BFB7_POLSC</name>
<keyword evidence="2" id="KW-1185">Reference proteome</keyword>